<dbReference type="PROSITE" id="PS00018">
    <property type="entry name" value="EF_HAND_1"/>
    <property type="match status" value="1"/>
</dbReference>
<evidence type="ECO:0000313" key="5">
    <source>
        <dbReference type="Proteomes" id="UP000292734"/>
    </source>
</evidence>
<dbReference type="AlphaFoldDB" id="A0A4Q4JD01"/>
<dbReference type="PROSITE" id="PS50222">
    <property type="entry name" value="EF_HAND_2"/>
    <property type="match status" value="1"/>
</dbReference>
<dbReference type="EMBL" id="SEOM01000001">
    <property type="protein sequence ID" value="RYM04158.1"/>
    <property type="molecule type" value="Genomic_DNA"/>
</dbReference>
<comment type="caution">
    <text evidence="4">The sequence shown here is derived from an EMBL/GenBank/DDBJ whole genome shotgun (WGS) entry which is preliminary data.</text>
</comment>
<feature type="compositionally biased region" description="Polar residues" evidence="1">
    <location>
        <begin position="58"/>
        <end position="71"/>
    </location>
</feature>
<protein>
    <submittedName>
        <fullName evidence="4">EF-hand domain-containing protein</fullName>
    </submittedName>
</protein>
<gene>
    <name evidence="4" type="ORF">EWH08_06750</name>
</gene>
<evidence type="ECO:0000256" key="2">
    <source>
        <dbReference type="SAM" id="SignalP"/>
    </source>
</evidence>
<evidence type="ECO:0000259" key="3">
    <source>
        <dbReference type="PROSITE" id="PS50222"/>
    </source>
</evidence>
<keyword evidence="2" id="KW-0732">Signal</keyword>
<evidence type="ECO:0000313" key="4">
    <source>
        <dbReference type="EMBL" id="RYM04158.1"/>
    </source>
</evidence>
<feature type="domain" description="EF-hand" evidence="3">
    <location>
        <begin position="75"/>
        <end position="110"/>
    </location>
</feature>
<dbReference type="InterPro" id="IPR018247">
    <property type="entry name" value="EF_Hand_1_Ca_BS"/>
</dbReference>
<evidence type="ECO:0000256" key="1">
    <source>
        <dbReference type="SAM" id="MobiDB-lite"/>
    </source>
</evidence>
<feature type="chain" id="PRO_5020996714" evidence="2">
    <location>
        <begin position="40"/>
        <end position="157"/>
    </location>
</feature>
<reference evidence="4 5" key="1">
    <citation type="submission" date="2019-02" db="EMBL/GenBank/DDBJ databases">
        <authorList>
            <person name="Feng G."/>
        </authorList>
    </citation>
    <scope>NUCLEOTIDE SEQUENCE [LARGE SCALE GENOMIC DNA]</scope>
    <source>
        <strain evidence="4 5">DSM 26779</strain>
    </source>
</reference>
<dbReference type="InterPro" id="IPR002048">
    <property type="entry name" value="EF_hand_dom"/>
</dbReference>
<dbReference type="InterPro" id="IPR011992">
    <property type="entry name" value="EF-hand-dom_pair"/>
</dbReference>
<name>A0A4Q4JD01_9SPHN</name>
<dbReference type="Gene3D" id="1.10.238.10">
    <property type="entry name" value="EF-hand"/>
    <property type="match status" value="1"/>
</dbReference>
<dbReference type="RefSeq" id="WP_007683502.1">
    <property type="nucleotide sequence ID" value="NZ_JACBZE010000010.1"/>
</dbReference>
<dbReference type="SUPFAM" id="SSF47473">
    <property type="entry name" value="EF-hand"/>
    <property type="match status" value="1"/>
</dbReference>
<dbReference type="GO" id="GO:0005509">
    <property type="term" value="F:calcium ion binding"/>
    <property type="evidence" value="ECO:0007669"/>
    <property type="project" value="InterPro"/>
</dbReference>
<organism evidence="4 5">
    <name type="scientific">Sphingobium indicum</name>
    <dbReference type="NCBI Taxonomy" id="332055"/>
    <lineage>
        <taxon>Bacteria</taxon>
        <taxon>Pseudomonadati</taxon>
        <taxon>Pseudomonadota</taxon>
        <taxon>Alphaproteobacteria</taxon>
        <taxon>Sphingomonadales</taxon>
        <taxon>Sphingomonadaceae</taxon>
        <taxon>Sphingobium</taxon>
    </lineage>
</organism>
<proteinExistence type="predicted"/>
<feature type="region of interest" description="Disordered" evidence="1">
    <location>
        <begin position="54"/>
        <end position="74"/>
    </location>
</feature>
<sequence length="157" mass="16119">MFYLAIIAVKVRPIGSLEQMMIRAFLLTSALLTATPALAQAGAAALAQAGAAAPQESVPASPQGNQAQPATSGDAVASIVDTEFPAYDQNHDGQLDKAEFSRWMVALKDQELKATGKSLAPAEVTAWADGAFVTADADKSATVSKPELIAYLSGGAA</sequence>
<dbReference type="Proteomes" id="UP000292734">
    <property type="component" value="Unassembled WGS sequence"/>
</dbReference>
<accession>A0A4Q4JD01</accession>
<feature type="signal peptide" evidence="2">
    <location>
        <begin position="1"/>
        <end position="39"/>
    </location>
</feature>